<accession>A0ABS6T9I8</accession>
<gene>
    <name evidence="2" type="ORF">KUA55_02660</name>
</gene>
<dbReference type="InterPro" id="IPR032465">
    <property type="entry name" value="ACMSD"/>
</dbReference>
<reference evidence="2 3" key="1">
    <citation type="submission" date="2021-06" db="EMBL/GenBank/DDBJ databases">
        <title>Enterococcus alishanensis sp. nov., a novel lactic acid bacterium isolated from fresh coffee beans.</title>
        <authorList>
            <person name="Chen Y.-S."/>
        </authorList>
    </citation>
    <scope>NUCLEOTIDE SEQUENCE [LARGE SCALE GENOMIC DNA]</scope>
    <source>
        <strain evidence="2 3">ALS3</strain>
    </source>
</reference>
<proteinExistence type="predicted"/>
<name>A0ABS6T9I8_9ENTE</name>
<dbReference type="Pfam" id="PF04909">
    <property type="entry name" value="Amidohydro_2"/>
    <property type="match status" value="1"/>
</dbReference>
<sequence length="303" mass="34759">MVKILDIHTHVGDIFHENRSITFKTNIKKGDYEDPFIEVERSGYTKPLIVKDEKDHQRLIDAGQYRVWECTMENFGNDMTEDHVDYACLLPVLPNTSFEEYLAVSKLDSRFIPFTCPDFSLSIPELEKKLELDIQRGAKGLKIHPILQNVSLEDPKVEAAVEVFGKANIPTIFHVGVTSYYGPDKDYPTNPEFGDPQYFYDFAPRFSKYPLIAAHCCLLAEDFAKNTKGLDNVYTDTTMCSAELMQQGVKYIGEDKVLFGTDYPFGTFKYSIEEVKRAFADDERMMNKVFFENAAKILHLEGY</sequence>
<dbReference type="Proteomes" id="UP000774130">
    <property type="component" value="Unassembled WGS sequence"/>
</dbReference>
<dbReference type="PANTHER" id="PTHR21240">
    <property type="entry name" value="2-AMINO-3-CARBOXYLMUCONATE-6-SEMIALDEHYDE DECARBOXYLASE"/>
    <property type="match status" value="1"/>
</dbReference>
<comment type="caution">
    <text evidence="2">The sequence shown here is derived from an EMBL/GenBank/DDBJ whole genome shotgun (WGS) entry which is preliminary data.</text>
</comment>
<organism evidence="2 3">
    <name type="scientific">Enterococcus alishanensis</name>
    <dbReference type="NCBI Taxonomy" id="1303817"/>
    <lineage>
        <taxon>Bacteria</taxon>
        <taxon>Bacillati</taxon>
        <taxon>Bacillota</taxon>
        <taxon>Bacilli</taxon>
        <taxon>Lactobacillales</taxon>
        <taxon>Enterococcaceae</taxon>
        <taxon>Enterococcus</taxon>
    </lineage>
</organism>
<evidence type="ECO:0000313" key="3">
    <source>
        <dbReference type="Proteomes" id="UP000774130"/>
    </source>
</evidence>
<dbReference type="RefSeq" id="WP_218324620.1">
    <property type="nucleotide sequence ID" value="NZ_JAHUZB010000001.1"/>
</dbReference>
<dbReference type="PANTHER" id="PTHR21240:SF28">
    <property type="entry name" value="ISO-OROTATE DECARBOXYLASE (EUROFUNG)"/>
    <property type="match status" value="1"/>
</dbReference>
<evidence type="ECO:0000313" key="2">
    <source>
        <dbReference type="EMBL" id="MBV7389564.1"/>
    </source>
</evidence>
<dbReference type="InterPro" id="IPR006680">
    <property type="entry name" value="Amidohydro-rel"/>
</dbReference>
<feature type="domain" description="Amidohydrolase-related" evidence="1">
    <location>
        <begin position="104"/>
        <end position="300"/>
    </location>
</feature>
<evidence type="ECO:0000259" key="1">
    <source>
        <dbReference type="Pfam" id="PF04909"/>
    </source>
</evidence>
<dbReference type="EMBL" id="JAHUZB010000001">
    <property type="protein sequence ID" value="MBV7389564.1"/>
    <property type="molecule type" value="Genomic_DNA"/>
</dbReference>
<protein>
    <submittedName>
        <fullName evidence="2">Amidohydrolase family protein</fullName>
    </submittedName>
</protein>
<keyword evidence="3" id="KW-1185">Reference proteome</keyword>